<organism evidence="3 4">
    <name type="scientific">[Torrubiella] hemipterigena</name>
    <dbReference type="NCBI Taxonomy" id="1531966"/>
    <lineage>
        <taxon>Eukaryota</taxon>
        <taxon>Fungi</taxon>
        <taxon>Dikarya</taxon>
        <taxon>Ascomycota</taxon>
        <taxon>Pezizomycotina</taxon>
        <taxon>Sordariomycetes</taxon>
        <taxon>Hypocreomycetidae</taxon>
        <taxon>Hypocreales</taxon>
        <taxon>Clavicipitaceae</taxon>
        <taxon>Clavicipitaceae incertae sedis</taxon>
        <taxon>'Torrubiella' clade</taxon>
    </lineage>
</organism>
<reference evidence="3 4" key="1">
    <citation type="journal article" date="2015" name="Genome Announc.">
        <title>Draft Genome Sequence and Gene Annotation of the Entomopathogenic Fungus Verticillium hemipterigenum.</title>
        <authorList>
            <person name="Horn F."/>
            <person name="Habel A."/>
            <person name="Scharf D.H."/>
            <person name="Dworschak J."/>
            <person name="Brakhage A.A."/>
            <person name="Guthke R."/>
            <person name="Hertweck C."/>
            <person name="Linde J."/>
        </authorList>
    </citation>
    <scope>NUCLEOTIDE SEQUENCE [LARGE SCALE GENOMIC DNA]</scope>
</reference>
<accession>A0A0A1T7W0</accession>
<protein>
    <submittedName>
        <fullName evidence="3">Uncharacterized protein</fullName>
    </submittedName>
</protein>
<keyword evidence="2" id="KW-0472">Membrane</keyword>
<keyword evidence="2" id="KW-0812">Transmembrane</keyword>
<dbReference type="AlphaFoldDB" id="A0A0A1T7W0"/>
<dbReference type="OrthoDB" id="2956246at2759"/>
<evidence type="ECO:0000256" key="1">
    <source>
        <dbReference type="SAM" id="MobiDB-lite"/>
    </source>
</evidence>
<dbReference type="EMBL" id="CDHN01000003">
    <property type="protein sequence ID" value="CEJ90894.1"/>
    <property type="molecule type" value="Genomic_DNA"/>
</dbReference>
<dbReference type="Proteomes" id="UP000039046">
    <property type="component" value="Unassembled WGS sequence"/>
</dbReference>
<feature type="transmembrane region" description="Helical" evidence="2">
    <location>
        <begin position="312"/>
        <end position="330"/>
    </location>
</feature>
<evidence type="ECO:0000313" key="4">
    <source>
        <dbReference type="Proteomes" id="UP000039046"/>
    </source>
</evidence>
<name>A0A0A1T7W0_9HYPO</name>
<evidence type="ECO:0000256" key="2">
    <source>
        <dbReference type="SAM" id="Phobius"/>
    </source>
</evidence>
<dbReference type="HOGENOM" id="CLU_026024_0_0_1"/>
<feature type="region of interest" description="Disordered" evidence="1">
    <location>
        <begin position="224"/>
        <end position="249"/>
    </location>
</feature>
<evidence type="ECO:0000313" key="3">
    <source>
        <dbReference type="EMBL" id="CEJ90894.1"/>
    </source>
</evidence>
<gene>
    <name evidence="3" type="ORF">VHEMI06646</name>
</gene>
<dbReference type="STRING" id="1531966.A0A0A1T7W0"/>
<keyword evidence="2" id="KW-1133">Transmembrane helix</keyword>
<proteinExistence type="predicted"/>
<sequence length="375" mass="40865">MKMSEDSLLDTIHKTLLEGWSSTPIPALSLSAGGLLALADLHTIAQRTVITGGSSWWDALVLAPGLHYQQAADSLDRDAAHGHANNLGLTASIETSDGKELQRHTISNAALASFLKRIWANGPNEGTVTLNVGAAKEGEELYVLARKFAAMMNRQVKRPFPTDQQTQLDWLSHVLYLMSPFLTVSSSTVMALLGDWWGVAFIMALMASRLINIWIIKQRSRPLSIPPKSEPSTSSSDSDEPKAEDNPTEYLVDLGNDRRVILRGLDDDLKAMMTQPFLRNKTSMDGYLEAAAKLIVYLVASCSGNLTQSGAMVLMGLLLASAGLLGLSNAHIRRLQMNGRVALPDAKSQSLLDEESGWRNGFPVESLRARRSRTA</sequence>
<keyword evidence="4" id="KW-1185">Reference proteome</keyword>